<dbReference type="Pfam" id="PF17802">
    <property type="entry name" value="SpaA"/>
    <property type="match status" value="1"/>
</dbReference>
<evidence type="ECO:0000256" key="1">
    <source>
        <dbReference type="SAM" id="Phobius"/>
    </source>
</evidence>
<name>A0A852RI35_9MICO</name>
<feature type="transmembrane region" description="Helical" evidence="1">
    <location>
        <begin position="1102"/>
        <end position="1121"/>
    </location>
</feature>
<dbReference type="InterPro" id="IPR013783">
    <property type="entry name" value="Ig-like_fold"/>
</dbReference>
<dbReference type="Proteomes" id="UP000586095">
    <property type="component" value="Unassembled WGS sequence"/>
</dbReference>
<dbReference type="GO" id="GO:0005975">
    <property type="term" value="P:carbohydrate metabolic process"/>
    <property type="evidence" value="ECO:0007669"/>
    <property type="project" value="UniProtKB-ARBA"/>
</dbReference>
<organism evidence="4 5">
    <name type="scientific">Leucobacter aridicollis</name>
    <dbReference type="NCBI Taxonomy" id="283878"/>
    <lineage>
        <taxon>Bacteria</taxon>
        <taxon>Bacillati</taxon>
        <taxon>Actinomycetota</taxon>
        <taxon>Actinomycetes</taxon>
        <taxon>Micrococcales</taxon>
        <taxon>Microbacteriaceae</taxon>
        <taxon>Leucobacter</taxon>
    </lineage>
</organism>
<dbReference type="InterPro" id="IPR001434">
    <property type="entry name" value="OmcB-like_DUF11"/>
</dbReference>
<feature type="domain" description="SpaA-like prealbumin fold" evidence="3">
    <location>
        <begin position="990"/>
        <end position="1083"/>
    </location>
</feature>
<evidence type="ECO:0000259" key="3">
    <source>
        <dbReference type="Pfam" id="PF17802"/>
    </source>
</evidence>
<protein>
    <submittedName>
        <fullName evidence="4">Putative repeat protein (TIGR01451 family)</fullName>
    </submittedName>
</protein>
<keyword evidence="1" id="KW-0812">Transmembrane</keyword>
<keyword evidence="1" id="KW-1133">Transmembrane helix</keyword>
<dbReference type="NCBIfam" id="TIGR01451">
    <property type="entry name" value="B_ant_repeat"/>
    <property type="match status" value="2"/>
</dbReference>
<gene>
    <name evidence="4" type="ORF">BJ960_002657</name>
</gene>
<dbReference type="PANTHER" id="PTHR34819">
    <property type="entry name" value="LARGE CYSTEINE-RICH PERIPLASMIC PROTEIN OMCB"/>
    <property type="match status" value="1"/>
</dbReference>
<evidence type="ECO:0000313" key="4">
    <source>
        <dbReference type="EMBL" id="NYD27854.1"/>
    </source>
</evidence>
<evidence type="ECO:0000313" key="5">
    <source>
        <dbReference type="Proteomes" id="UP000586095"/>
    </source>
</evidence>
<dbReference type="InterPro" id="IPR047589">
    <property type="entry name" value="DUF11_rpt"/>
</dbReference>
<evidence type="ECO:0000259" key="2">
    <source>
        <dbReference type="Pfam" id="PF01345"/>
    </source>
</evidence>
<feature type="domain" description="DUF11" evidence="2">
    <location>
        <begin position="538"/>
        <end position="643"/>
    </location>
</feature>
<keyword evidence="1" id="KW-0472">Membrane</keyword>
<dbReference type="InterPro" id="IPR051172">
    <property type="entry name" value="Chlamydia_OmcB"/>
</dbReference>
<dbReference type="PANTHER" id="PTHR34819:SF3">
    <property type="entry name" value="CELL SURFACE PROTEIN"/>
    <property type="match status" value="1"/>
</dbReference>
<sequence length="1131" mass="120260">MSTKDTVESVWRYNVNDDSPAPSNDPVDNVTLMLSVENGAFTKLPASCLTDTLNPSVPLDPVSEISTDGSRLICNFGTRDQGTAELMVSGIEVTGSSGDKVLVRGSVGGVSATTPALNIVNPFGMDIKFDGGNPIATPGSPDDTVMFPWSLRHSPGGERGPSSLTYTINLTNTAGTQLQAVGCEPLNYGSSGHPYSSSDAPADRKASFPGTCSLTRTGTNQFRLTLAGIDYSKQQVPTKDGAGVDLPSKWDVVASGLIKFSFTYQRPGDISLTVPQINYVAPGSGAVVADDAANNSASASALRGSWTGGWVLGTLPEPLPGTAWQNTSLAMAQDTVRAVSGVAVPIRSGYTDAQLCQVLDTKYVKFQSATLGWVDEEGRTQPYAGSQNVRYWYYIGNGINNNLNPNHPNYNPNTFVDCGGTTGWTQTLPSDLSLVKAVRVNVPHGILASVQQRSSHGADLYVDSKVKDDVRVGQDIWSWTSFKITDDSGYHWDEWFTGTRETRADQHPGYGVLTPGLRYPFAGPGRDVLRVVSAKPVVEKSVAQGEVLPGATVDYTLRVRAESLSDQVIANIQLQDVLPNGVEYLQGSASLEPTAVDTGTGVISWTLPDARTNTDYFVTFKARISGTAEPGDVFTNQALAAATCTVKDLRNQDKCMTAKDSASTRIVDGGITMITKTAAESIVPQKNGVANGLWTVRLSSTDSRVQAFTDTIDILPYNGDHRGTDFHGTYKLSGPVVAAGATVYYTSKDPASIDADPAHPSNGEAGNPSGSSIWSTSFMADATAIRVVGPKLVPGASYEFAIPVVTEGASYQDVFVNTAEARADRTKLIMRTSSKFEIGAKRSVTLKKYVQDSQGNWHDANDIDDYPEHRSGDTVPYRLVVTNTGDETLKNLVIEDDKVDLARRDPLPAGLTLLDGKAVIAELLQGEDNRVVIEYEVTLAAGTGEGNLVNNACVVPGSEAEGTLEEDCDPAGITVLPSSLAWEKIAAGTTDVERLVGSEWELTPVDSKGQPAGDTIAVKDCVVTSAADCGGVDTDPEPGKFLVKPLDDGRYRLVETRAPAGYQLDPTPRYIDVLGATVIEQPIENEQSTGPVLPLTGGMGTFAIFLGAGGVGVLVLLGLWLQRRRGQAVRN</sequence>
<keyword evidence="5" id="KW-1185">Reference proteome</keyword>
<comment type="caution">
    <text evidence="4">The sequence shown here is derived from an EMBL/GenBank/DDBJ whole genome shotgun (WGS) entry which is preliminary data.</text>
</comment>
<dbReference type="EMBL" id="JACCBD010000001">
    <property type="protein sequence ID" value="NYD27854.1"/>
    <property type="molecule type" value="Genomic_DNA"/>
</dbReference>
<proteinExistence type="predicted"/>
<dbReference type="Gene3D" id="2.60.40.10">
    <property type="entry name" value="Immunoglobulins"/>
    <property type="match status" value="1"/>
</dbReference>
<accession>A0A852RI35</accession>
<dbReference type="RefSeq" id="WP_185987650.1">
    <property type="nucleotide sequence ID" value="NZ_BAAALZ010000001.1"/>
</dbReference>
<dbReference type="Pfam" id="PF01345">
    <property type="entry name" value="DUF11"/>
    <property type="match status" value="1"/>
</dbReference>
<dbReference type="InterPro" id="IPR041033">
    <property type="entry name" value="SpaA_PFL_dom_1"/>
</dbReference>
<dbReference type="AlphaFoldDB" id="A0A852RI35"/>
<reference evidence="4 5" key="1">
    <citation type="submission" date="2020-07" db="EMBL/GenBank/DDBJ databases">
        <title>Sequencing the genomes of 1000 actinobacteria strains.</title>
        <authorList>
            <person name="Klenk H.-P."/>
        </authorList>
    </citation>
    <scope>NUCLEOTIDE SEQUENCE [LARGE SCALE GENOMIC DNA]</scope>
    <source>
        <strain evidence="4 5">DSM 17380</strain>
    </source>
</reference>